<reference evidence="2 3" key="1">
    <citation type="submission" date="2019-06" db="EMBL/GenBank/DDBJ databases">
        <title>Genome of new Rhodobacteraceae sp. SM1903.</title>
        <authorList>
            <person name="Ren X."/>
        </authorList>
    </citation>
    <scope>NUCLEOTIDE SEQUENCE [LARGE SCALE GENOMIC DNA]</scope>
    <source>
        <strain evidence="2 3">SM1903</strain>
    </source>
</reference>
<name>A0A5C5GG16_9RHOB</name>
<evidence type="ECO:0000313" key="2">
    <source>
        <dbReference type="EMBL" id="TNY32929.1"/>
    </source>
</evidence>
<comment type="caution">
    <text evidence="2">The sequence shown here is derived from an EMBL/GenBank/DDBJ whole genome shotgun (WGS) entry which is preliminary data.</text>
</comment>
<dbReference type="Gene3D" id="1.10.10.10">
    <property type="entry name" value="Winged helix-like DNA-binding domain superfamily/Winged helix DNA-binding domain"/>
    <property type="match status" value="1"/>
</dbReference>
<protein>
    <submittedName>
        <fullName evidence="2">Helix-turn-helix domain-containing protein</fullName>
    </submittedName>
</protein>
<proteinExistence type="predicted"/>
<evidence type="ECO:0000256" key="1">
    <source>
        <dbReference type="SAM" id="MobiDB-lite"/>
    </source>
</evidence>
<evidence type="ECO:0000313" key="3">
    <source>
        <dbReference type="Proteomes" id="UP000314011"/>
    </source>
</evidence>
<sequence>MQASGQQDGRLIGSDEWLQGRFLWLKDVRRDVSLSMTARMVGHELVLAHTNRQSMRCDPRLSDMVDNLGISERTLKRAIAELVDQGWLVRSVKGRGRGSDYRFRFRNRLVVIKGDRNGTHSSSERVSEMASFESGKGVKSGPLSDGKRVPILSKKGARSVIPHNIAKPELNQEARAHTRAGARGGSPRSPGSKLSDNPNVVAEAERAVARFRDGHTDAIAELQPWVRGHVLAAGLLTDAERETAGVGAEKGSAP</sequence>
<dbReference type="Proteomes" id="UP000314011">
    <property type="component" value="Unassembled WGS sequence"/>
</dbReference>
<feature type="region of interest" description="Disordered" evidence="1">
    <location>
        <begin position="168"/>
        <end position="199"/>
    </location>
</feature>
<feature type="compositionally biased region" description="Low complexity" evidence="1">
    <location>
        <begin position="179"/>
        <end position="192"/>
    </location>
</feature>
<accession>A0A5C5GG16</accession>
<gene>
    <name evidence="2" type="ORF">FHY64_06530</name>
</gene>
<dbReference type="EMBL" id="VFFF01000001">
    <property type="protein sequence ID" value="TNY32929.1"/>
    <property type="molecule type" value="Genomic_DNA"/>
</dbReference>
<dbReference type="RefSeq" id="WP_198571751.1">
    <property type="nucleotide sequence ID" value="NZ_CP065915.1"/>
</dbReference>
<organism evidence="2 3">
    <name type="scientific">Pelagovum pacificum</name>
    <dbReference type="NCBI Taxonomy" id="2588711"/>
    <lineage>
        <taxon>Bacteria</taxon>
        <taxon>Pseudomonadati</taxon>
        <taxon>Pseudomonadota</taxon>
        <taxon>Alphaproteobacteria</taxon>
        <taxon>Rhodobacterales</taxon>
        <taxon>Paracoccaceae</taxon>
        <taxon>Pelagovum</taxon>
    </lineage>
</organism>
<dbReference type="AlphaFoldDB" id="A0A5C5GG16"/>
<feature type="compositionally biased region" description="Basic and acidic residues" evidence="1">
    <location>
        <begin position="116"/>
        <end position="127"/>
    </location>
</feature>
<dbReference type="InterPro" id="IPR036388">
    <property type="entry name" value="WH-like_DNA-bd_sf"/>
</dbReference>
<keyword evidence="3" id="KW-1185">Reference proteome</keyword>
<feature type="region of interest" description="Disordered" evidence="1">
    <location>
        <begin position="116"/>
        <end position="149"/>
    </location>
</feature>